<dbReference type="InterPro" id="IPR036237">
    <property type="entry name" value="Xyl_isomerase-like_sf"/>
</dbReference>
<dbReference type="GO" id="GO:0016853">
    <property type="term" value="F:isomerase activity"/>
    <property type="evidence" value="ECO:0007669"/>
    <property type="project" value="UniProtKB-KW"/>
</dbReference>
<sequence>MKRNIKFIPLLILFPLVIMAFQYLPAVQKNPGDLFSSAGFKMGVALYSFNHHSFKKSLDMADSCGVKYVEGFSFHKLGEGFGDITMDGLDKNSVAVMKAMLRKKHLVMASMYAGGADNLAGWKKYFDLARELNLQYLVCEPGKKQWDMIDSLAGAYHIKVAIHDHIQPSPYWHPDSVLSIAKGHPNIGACADIGHWTNSGLDPVKCLKILDGHIIGLHLKDVDKAHNDVIPGNGIIDFEGIVKELKRQNFKGIIEVECEHNMDNNTKDVKAAVDYVNQITAK</sequence>
<reference evidence="2 3" key="1">
    <citation type="submission" date="2016-10" db="EMBL/GenBank/DDBJ databases">
        <authorList>
            <person name="de Groot N.N."/>
        </authorList>
    </citation>
    <scope>NUCLEOTIDE SEQUENCE [LARGE SCALE GENOMIC DNA]</scope>
    <source>
        <strain evidence="2 3">47C3B</strain>
    </source>
</reference>
<dbReference type="PANTHER" id="PTHR12110:SF41">
    <property type="entry name" value="INOSOSE DEHYDRATASE"/>
    <property type="match status" value="1"/>
</dbReference>
<dbReference type="InterPro" id="IPR050312">
    <property type="entry name" value="IolE/XylAMocC-like"/>
</dbReference>
<organism evidence="2 3">
    <name type="scientific">Mucilaginibacter pineti</name>
    <dbReference type="NCBI Taxonomy" id="1391627"/>
    <lineage>
        <taxon>Bacteria</taxon>
        <taxon>Pseudomonadati</taxon>
        <taxon>Bacteroidota</taxon>
        <taxon>Sphingobacteriia</taxon>
        <taxon>Sphingobacteriales</taxon>
        <taxon>Sphingobacteriaceae</taxon>
        <taxon>Mucilaginibacter</taxon>
    </lineage>
</organism>
<dbReference type="OrthoDB" id="1121759at2"/>
<keyword evidence="3" id="KW-1185">Reference proteome</keyword>
<dbReference type="AlphaFoldDB" id="A0A1G7M780"/>
<dbReference type="Pfam" id="PF01261">
    <property type="entry name" value="AP_endonuc_2"/>
    <property type="match status" value="1"/>
</dbReference>
<evidence type="ECO:0000313" key="3">
    <source>
        <dbReference type="Proteomes" id="UP000199072"/>
    </source>
</evidence>
<keyword evidence="2" id="KW-0413">Isomerase</keyword>
<proteinExistence type="predicted"/>
<name>A0A1G7M780_9SPHI</name>
<protein>
    <submittedName>
        <fullName evidence="2">Sugar phosphate isomerase/epimerase</fullName>
    </submittedName>
</protein>
<dbReference type="RefSeq" id="WP_091156335.1">
    <property type="nucleotide sequence ID" value="NZ_FNAI01000020.1"/>
</dbReference>
<feature type="domain" description="Xylose isomerase-like TIM barrel" evidence="1">
    <location>
        <begin position="61"/>
        <end position="276"/>
    </location>
</feature>
<evidence type="ECO:0000259" key="1">
    <source>
        <dbReference type="Pfam" id="PF01261"/>
    </source>
</evidence>
<dbReference type="SUPFAM" id="SSF51658">
    <property type="entry name" value="Xylose isomerase-like"/>
    <property type="match status" value="1"/>
</dbReference>
<dbReference type="PANTHER" id="PTHR12110">
    <property type="entry name" value="HYDROXYPYRUVATE ISOMERASE"/>
    <property type="match status" value="1"/>
</dbReference>
<dbReference type="Gene3D" id="3.20.20.150">
    <property type="entry name" value="Divalent-metal-dependent TIM barrel enzymes"/>
    <property type="match status" value="1"/>
</dbReference>
<dbReference type="STRING" id="1391627.SAMN05216464_12072"/>
<gene>
    <name evidence="2" type="ORF">SAMN05216464_12072</name>
</gene>
<evidence type="ECO:0000313" key="2">
    <source>
        <dbReference type="EMBL" id="SDF57040.1"/>
    </source>
</evidence>
<dbReference type="Proteomes" id="UP000199072">
    <property type="component" value="Unassembled WGS sequence"/>
</dbReference>
<accession>A0A1G7M780</accession>
<dbReference type="EMBL" id="FNAI01000020">
    <property type="protein sequence ID" value="SDF57040.1"/>
    <property type="molecule type" value="Genomic_DNA"/>
</dbReference>
<dbReference type="InterPro" id="IPR013022">
    <property type="entry name" value="Xyl_isomerase-like_TIM-brl"/>
</dbReference>